<name>A0A5T7ZCQ5_SALER</name>
<dbReference type="Pfam" id="PF05944">
    <property type="entry name" value="Phage_term_smal"/>
    <property type="match status" value="1"/>
</dbReference>
<protein>
    <submittedName>
        <fullName evidence="2">Terminase</fullName>
    </submittedName>
</protein>
<organism evidence="2">
    <name type="scientific">Salmonella enterica</name>
    <name type="common">Salmonella choleraesuis</name>
    <dbReference type="NCBI Taxonomy" id="28901"/>
    <lineage>
        <taxon>Bacteria</taxon>
        <taxon>Pseudomonadati</taxon>
        <taxon>Pseudomonadota</taxon>
        <taxon>Gammaproteobacteria</taxon>
        <taxon>Enterobacterales</taxon>
        <taxon>Enterobacteriaceae</taxon>
        <taxon>Salmonella</taxon>
    </lineage>
</organism>
<reference evidence="2" key="1">
    <citation type="submission" date="2018-06" db="EMBL/GenBank/DDBJ databases">
        <authorList>
            <consortium name="PulseNet: The National Subtyping Network for Foodborne Disease Surveillance"/>
            <person name="Tarr C.L."/>
            <person name="Trees E."/>
            <person name="Katz L.S."/>
            <person name="Carleton-Romer H.A."/>
            <person name="Stroika S."/>
            <person name="Kucerova Z."/>
            <person name="Roache K.F."/>
            <person name="Sabol A.L."/>
            <person name="Besser J."/>
            <person name="Gerner-Smidt P."/>
        </authorList>
    </citation>
    <scope>NUCLEOTIDE SEQUENCE</scope>
    <source>
        <strain evidence="2">PNUSAS041667</strain>
    </source>
</reference>
<proteinExistence type="predicted"/>
<evidence type="ECO:0000313" key="2">
    <source>
        <dbReference type="EMBL" id="EBN3258520.1"/>
    </source>
</evidence>
<feature type="compositionally biased region" description="Basic residues" evidence="1">
    <location>
        <begin position="194"/>
        <end position="214"/>
    </location>
</feature>
<evidence type="ECO:0000256" key="1">
    <source>
        <dbReference type="SAM" id="MobiDB-lite"/>
    </source>
</evidence>
<dbReference type="EMBL" id="AAGFLD010000110">
    <property type="protein sequence ID" value="EBN3258520.1"/>
    <property type="molecule type" value="Genomic_DNA"/>
</dbReference>
<gene>
    <name evidence="2" type="ORF">DP494_24030</name>
</gene>
<feature type="compositionally biased region" description="Basic and acidic residues" evidence="1">
    <location>
        <begin position="175"/>
        <end position="186"/>
    </location>
</feature>
<feature type="region of interest" description="Disordered" evidence="1">
    <location>
        <begin position="175"/>
        <end position="214"/>
    </location>
</feature>
<dbReference type="GO" id="GO:0004519">
    <property type="term" value="F:endonuclease activity"/>
    <property type="evidence" value="ECO:0007669"/>
    <property type="project" value="InterPro"/>
</dbReference>
<accession>A0A5T7ZCQ5</accession>
<dbReference type="AlphaFoldDB" id="A0A5T7ZCQ5"/>
<dbReference type="GO" id="GO:0003677">
    <property type="term" value="F:DNA binding"/>
    <property type="evidence" value="ECO:0007669"/>
    <property type="project" value="InterPro"/>
</dbReference>
<dbReference type="InterPro" id="IPR010270">
    <property type="entry name" value="Phage_P2_GpM"/>
</dbReference>
<comment type="caution">
    <text evidence="2">The sequence shown here is derived from an EMBL/GenBank/DDBJ whole genome shotgun (WGS) entry which is preliminary data.</text>
</comment>
<sequence>MLVKLAADQRTLKAIYSKELKAAKKRELLPFWLPWVNGVLEQGKGAQDDILMTVMLWRLDTGDIAGALEIARYALKYGLTMPGKHRRTPPYMFTEEVALAAMRAHAAGESVDPRLLTDTLELTATADMPDEVRAKLHKITGLFLRDGGDAAGALAHLQRATQLDCQAGVKKEIERLERELKPKPEPQPKAATRTPHKTRSVTPAKRGRPKKKAS</sequence>